<keyword evidence="7 15" id="KW-0812">Transmembrane</keyword>
<dbReference type="Pfam" id="PF00459">
    <property type="entry name" value="Inositol_P"/>
    <property type="match status" value="1"/>
</dbReference>
<evidence type="ECO:0000256" key="6">
    <source>
        <dbReference type="ARBA" id="ARBA00013106"/>
    </source>
</evidence>
<keyword evidence="8 14" id="KW-0479">Metal-binding</keyword>
<dbReference type="GO" id="GO:0016020">
    <property type="term" value="C:membrane"/>
    <property type="evidence" value="ECO:0007669"/>
    <property type="project" value="UniProtKB-SubCell"/>
</dbReference>
<evidence type="ECO:0000256" key="14">
    <source>
        <dbReference type="PIRSR" id="PIRSR600760-2"/>
    </source>
</evidence>
<dbReference type="SUPFAM" id="SSF56655">
    <property type="entry name" value="Carbohydrate phosphatase"/>
    <property type="match status" value="1"/>
</dbReference>
<dbReference type="PANTHER" id="PTHR43028:SF4">
    <property type="entry name" value="INOSITOL MONOPHOSPHATASE 3"/>
    <property type="match status" value="1"/>
</dbReference>
<evidence type="ECO:0000313" key="17">
    <source>
        <dbReference type="EMBL" id="RWS15952.1"/>
    </source>
</evidence>
<comment type="pathway">
    <text evidence="4">Polyol metabolism; myo-inositol biosynthesis; myo-inositol from D-glucose 6-phosphate: step 2/2.</text>
</comment>
<evidence type="ECO:0000256" key="11">
    <source>
        <dbReference type="ARBA" id="ARBA00022989"/>
    </source>
</evidence>
<evidence type="ECO:0000313" key="16">
    <source>
        <dbReference type="EMBL" id="RWS14207.1"/>
    </source>
</evidence>
<comment type="caution">
    <text evidence="16">The sequence shown here is derived from an EMBL/GenBank/DDBJ whole genome shotgun (WGS) entry which is preliminary data.</text>
</comment>
<name>A0A3S3PFI8_9ACAR</name>
<keyword evidence="10 14" id="KW-0460">Magnesium</keyword>
<evidence type="ECO:0000256" key="5">
    <source>
        <dbReference type="ARBA" id="ARBA00009759"/>
    </source>
</evidence>
<dbReference type="EC" id="3.1.3.25" evidence="6"/>
<evidence type="ECO:0000256" key="12">
    <source>
        <dbReference type="ARBA" id="ARBA00023136"/>
    </source>
</evidence>
<dbReference type="GO" id="GO:0008254">
    <property type="term" value="F:3'-nucleotidase activity"/>
    <property type="evidence" value="ECO:0007669"/>
    <property type="project" value="TreeGrafter"/>
</dbReference>
<dbReference type="PANTHER" id="PTHR43028">
    <property type="entry name" value="3'(2'),5'-BISPHOSPHATE NUCLEOTIDASE 1"/>
    <property type="match status" value="1"/>
</dbReference>
<evidence type="ECO:0000256" key="7">
    <source>
        <dbReference type="ARBA" id="ARBA00022692"/>
    </source>
</evidence>
<comment type="cofactor">
    <cofactor evidence="2 14">
        <name>Mg(2+)</name>
        <dbReference type="ChEBI" id="CHEBI:18420"/>
    </cofactor>
</comment>
<dbReference type="InterPro" id="IPR000760">
    <property type="entry name" value="Inositol_monophosphatase-like"/>
</dbReference>
<evidence type="ECO:0000256" key="13">
    <source>
        <dbReference type="ARBA" id="ARBA00042119"/>
    </source>
</evidence>
<evidence type="ECO:0000256" key="4">
    <source>
        <dbReference type="ARBA" id="ARBA00005152"/>
    </source>
</evidence>
<dbReference type="Proteomes" id="UP000285301">
    <property type="component" value="Unassembled WGS sequence"/>
</dbReference>
<protein>
    <recommendedName>
        <fullName evidence="6">inositol-phosphate phosphatase</fullName>
        <ecNumber evidence="6">3.1.3.25</ecNumber>
    </recommendedName>
    <alternativeName>
        <fullName evidence="13">Myo-inositol monophosphatase A3</fullName>
    </alternativeName>
</protein>
<keyword evidence="18" id="KW-1185">Reference proteome</keyword>
<feature type="transmembrane region" description="Helical" evidence="15">
    <location>
        <begin position="6"/>
        <end position="27"/>
    </location>
</feature>
<reference evidence="16" key="2">
    <citation type="submission" date="2018-11" db="EMBL/GenBank/DDBJ databases">
        <title>Trombidioid mite genomics.</title>
        <authorList>
            <person name="Dong X."/>
        </authorList>
    </citation>
    <scope>NUCLEOTIDE SEQUENCE</scope>
    <source>
        <strain evidence="16">UoL-WK</strain>
    </source>
</reference>
<feature type="binding site" evidence="14">
    <location>
        <position position="189"/>
    </location>
    <ligand>
        <name>Mg(2+)</name>
        <dbReference type="ChEBI" id="CHEBI:18420"/>
        <label>1</label>
        <note>catalytic</note>
    </ligand>
</feature>
<dbReference type="OrthoDB" id="74460at2759"/>
<keyword evidence="12 15" id="KW-0472">Membrane</keyword>
<evidence type="ECO:0000313" key="18">
    <source>
        <dbReference type="Proteomes" id="UP000285301"/>
    </source>
</evidence>
<evidence type="ECO:0000256" key="3">
    <source>
        <dbReference type="ARBA" id="ARBA00004167"/>
    </source>
</evidence>
<evidence type="ECO:0000256" key="2">
    <source>
        <dbReference type="ARBA" id="ARBA00001946"/>
    </source>
</evidence>
<evidence type="ECO:0000256" key="1">
    <source>
        <dbReference type="ARBA" id="ARBA00001033"/>
    </source>
</evidence>
<feature type="binding site" evidence="14">
    <location>
        <position position="139"/>
    </location>
    <ligand>
        <name>Mg(2+)</name>
        <dbReference type="ChEBI" id="CHEBI:18420"/>
        <label>1</label>
        <note>catalytic</note>
    </ligand>
</feature>
<dbReference type="EMBL" id="NCKU01000333">
    <property type="protein sequence ID" value="RWS15952.1"/>
    <property type="molecule type" value="Genomic_DNA"/>
</dbReference>
<dbReference type="EMBL" id="NCKU01000775">
    <property type="protein sequence ID" value="RWS14207.1"/>
    <property type="molecule type" value="Genomic_DNA"/>
</dbReference>
<feature type="binding site" evidence="14">
    <location>
        <position position="186"/>
    </location>
    <ligand>
        <name>Mg(2+)</name>
        <dbReference type="ChEBI" id="CHEBI:18420"/>
        <label>1</label>
        <note>catalytic</note>
    </ligand>
</feature>
<dbReference type="InterPro" id="IPR050725">
    <property type="entry name" value="CysQ/Inositol_MonoPase"/>
</dbReference>
<proteinExistence type="inferred from homology"/>
<feature type="binding site" evidence="14">
    <location>
        <position position="319"/>
    </location>
    <ligand>
        <name>Mg(2+)</name>
        <dbReference type="ChEBI" id="CHEBI:18420"/>
        <label>1</label>
        <note>catalytic</note>
    </ligand>
</feature>
<dbReference type="GO" id="GO:0005737">
    <property type="term" value="C:cytoplasm"/>
    <property type="evidence" value="ECO:0007669"/>
    <property type="project" value="UniProtKB-ARBA"/>
</dbReference>
<dbReference type="GO" id="GO:0046872">
    <property type="term" value="F:metal ion binding"/>
    <property type="evidence" value="ECO:0007669"/>
    <property type="project" value="UniProtKB-KW"/>
</dbReference>
<evidence type="ECO:0000256" key="15">
    <source>
        <dbReference type="SAM" id="Phobius"/>
    </source>
</evidence>
<comment type="catalytic activity">
    <reaction evidence="1">
        <text>a myo-inositol phosphate + H2O = myo-inositol + phosphate</text>
        <dbReference type="Rhea" id="RHEA:24056"/>
        <dbReference type="ChEBI" id="CHEBI:15377"/>
        <dbReference type="ChEBI" id="CHEBI:17268"/>
        <dbReference type="ChEBI" id="CHEBI:43474"/>
        <dbReference type="ChEBI" id="CHEBI:84139"/>
        <dbReference type="EC" id="3.1.3.25"/>
    </reaction>
</comment>
<reference evidence="16 18" key="1">
    <citation type="journal article" date="2018" name="Gigascience">
        <title>Genomes of trombidid mites reveal novel predicted allergens and laterally-transferred genes associated with secondary metabolism.</title>
        <authorList>
            <person name="Dong X."/>
            <person name="Chaisiri K."/>
            <person name="Xia D."/>
            <person name="Armstrong S.D."/>
            <person name="Fang Y."/>
            <person name="Donnelly M.J."/>
            <person name="Kadowaki T."/>
            <person name="McGarry J.W."/>
            <person name="Darby A.C."/>
            <person name="Makepeace B.L."/>
        </authorList>
    </citation>
    <scope>NUCLEOTIDE SEQUENCE [LARGE SCALE GENOMIC DNA]</scope>
    <source>
        <strain evidence="16">UoL-WK</strain>
    </source>
</reference>
<evidence type="ECO:0000256" key="8">
    <source>
        <dbReference type="ARBA" id="ARBA00022723"/>
    </source>
</evidence>
<feature type="binding site" evidence="14">
    <location>
        <position position="188"/>
    </location>
    <ligand>
        <name>Mg(2+)</name>
        <dbReference type="ChEBI" id="CHEBI:18420"/>
        <label>1</label>
        <note>catalytic</note>
    </ligand>
</feature>
<evidence type="ECO:0000256" key="10">
    <source>
        <dbReference type="ARBA" id="ARBA00022842"/>
    </source>
</evidence>
<dbReference type="STRING" id="1965070.A0A3S3PFI8"/>
<evidence type="ECO:0000256" key="9">
    <source>
        <dbReference type="ARBA" id="ARBA00022801"/>
    </source>
</evidence>
<dbReference type="GO" id="GO:0052834">
    <property type="term" value="F:inositol monophosphate phosphatase activity"/>
    <property type="evidence" value="ECO:0007669"/>
    <property type="project" value="UniProtKB-EC"/>
</dbReference>
<dbReference type="FunFam" id="3.30.540.10:FF:000012">
    <property type="entry name" value="Blast:Putative inositol monophosphatase 3"/>
    <property type="match status" value="1"/>
</dbReference>
<organism evidence="16 18">
    <name type="scientific">Dinothrombium tinctorium</name>
    <dbReference type="NCBI Taxonomy" id="1965070"/>
    <lineage>
        <taxon>Eukaryota</taxon>
        <taxon>Metazoa</taxon>
        <taxon>Ecdysozoa</taxon>
        <taxon>Arthropoda</taxon>
        <taxon>Chelicerata</taxon>
        <taxon>Arachnida</taxon>
        <taxon>Acari</taxon>
        <taxon>Acariformes</taxon>
        <taxon>Trombidiformes</taxon>
        <taxon>Prostigmata</taxon>
        <taxon>Anystina</taxon>
        <taxon>Parasitengona</taxon>
        <taxon>Trombidioidea</taxon>
        <taxon>Trombidiidae</taxon>
        <taxon>Dinothrombium</taxon>
    </lineage>
</organism>
<comment type="similarity">
    <text evidence="5">Belongs to the inositol monophosphatase superfamily.</text>
</comment>
<dbReference type="AlphaFoldDB" id="A0A3S3PFI8"/>
<keyword evidence="9" id="KW-0378">Hydrolase</keyword>
<dbReference type="GO" id="GO:0012505">
    <property type="term" value="C:endomembrane system"/>
    <property type="evidence" value="ECO:0007669"/>
    <property type="project" value="TreeGrafter"/>
</dbReference>
<keyword evidence="11 15" id="KW-1133">Transmembrane helix</keyword>
<sequence>MWPYMIRLNPIGISIACFAFVCIYFLYSSSKLSTDDLYANSFAKRFKLKSPNSDIFANQHFSPIVTINLKTLLAAVIKAAEIGGNQVRSVYDSHNLQAKNKGETKEGVKLPVTFADIRSHRAMVNSLSLNFPGLRIISEENESTNEETENPGESLTLKANKLLLENEFRQLSDRERPLSDLVVWIDPLDATKEFTENLLQYVTTMVCVSYKGKPIIGVIHKLFDSNQNPRSETYWAWAGNGISSSLQELLNNRNKSIVSNQTRVIISRSHGGEVKKVANTAFGKHTQFITAAGSGYKTIELIKGNADIYVHITAIKKWDICAPNALMNAIKGGRMSTLLNEDISYGFEESVLANDGLLATLFANEEKHKLSAQNLKAALNSIRD</sequence>
<comment type="subcellular location">
    <subcellularLocation>
        <location evidence="3">Membrane</location>
        <topology evidence="3">Single-pass membrane protein</topology>
    </subcellularLocation>
</comment>
<dbReference type="Gene3D" id="3.30.540.10">
    <property type="entry name" value="Fructose-1,6-Bisphosphatase, subunit A, domain 1"/>
    <property type="match status" value="1"/>
</dbReference>
<accession>A0A3S3PFI8</accession>
<gene>
    <name evidence="16" type="ORF">B4U79_08344</name>
    <name evidence="17" type="ORF">B4U79_13371</name>
</gene>
<dbReference type="Gene3D" id="3.40.190.80">
    <property type="match status" value="1"/>
</dbReference>